<accession>A0A8X6HYS2</accession>
<name>A0A8X6HYS2_TRICU</name>
<organism evidence="1 2">
    <name type="scientific">Trichonephila clavata</name>
    <name type="common">Joro spider</name>
    <name type="synonym">Nephila clavata</name>
    <dbReference type="NCBI Taxonomy" id="2740835"/>
    <lineage>
        <taxon>Eukaryota</taxon>
        <taxon>Metazoa</taxon>
        <taxon>Ecdysozoa</taxon>
        <taxon>Arthropoda</taxon>
        <taxon>Chelicerata</taxon>
        <taxon>Arachnida</taxon>
        <taxon>Araneae</taxon>
        <taxon>Araneomorphae</taxon>
        <taxon>Entelegynae</taxon>
        <taxon>Araneoidea</taxon>
        <taxon>Nephilidae</taxon>
        <taxon>Trichonephila</taxon>
    </lineage>
</organism>
<protein>
    <submittedName>
        <fullName evidence="1">Uncharacterized protein</fullName>
    </submittedName>
</protein>
<evidence type="ECO:0000313" key="1">
    <source>
        <dbReference type="EMBL" id="GFR32223.1"/>
    </source>
</evidence>
<gene>
    <name evidence="1" type="primary">EVAR_47836_1</name>
    <name evidence="1" type="ORF">TNCT_183671</name>
</gene>
<comment type="caution">
    <text evidence="1">The sequence shown here is derived from an EMBL/GenBank/DDBJ whole genome shotgun (WGS) entry which is preliminary data.</text>
</comment>
<reference evidence="1" key="1">
    <citation type="submission" date="2020-07" db="EMBL/GenBank/DDBJ databases">
        <title>Multicomponent nature underlies the extraordinary mechanical properties of spider dragline silk.</title>
        <authorList>
            <person name="Kono N."/>
            <person name="Nakamura H."/>
            <person name="Mori M."/>
            <person name="Yoshida Y."/>
            <person name="Ohtoshi R."/>
            <person name="Malay A.D."/>
            <person name="Moran D.A.P."/>
            <person name="Tomita M."/>
            <person name="Numata K."/>
            <person name="Arakawa K."/>
        </authorList>
    </citation>
    <scope>NUCLEOTIDE SEQUENCE</scope>
</reference>
<dbReference type="AlphaFoldDB" id="A0A8X6HYS2"/>
<keyword evidence="2" id="KW-1185">Reference proteome</keyword>
<sequence length="105" mass="11790">MKELKDDLDESNCIIIPINASNHGNKKIYLIVVRNFRPYVGVQVKNLDLQDQPGEISDINVEYLNQVLTDNNLTTKVVPFCGDNDNVNFRGAARRGTNNASTKLQ</sequence>
<proteinExistence type="predicted"/>
<evidence type="ECO:0000313" key="2">
    <source>
        <dbReference type="Proteomes" id="UP000887116"/>
    </source>
</evidence>
<dbReference type="EMBL" id="BMAO01019695">
    <property type="protein sequence ID" value="GFR32223.1"/>
    <property type="molecule type" value="Genomic_DNA"/>
</dbReference>
<dbReference type="Proteomes" id="UP000887116">
    <property type="component" value="Unassembled WGS sequence"/>
</dbReference>